<gene>
    <name evidence="1" type="ORF">SEA_EMMA_38</name>
</gene>
<sequence length="37" mass="4157">MCGGCDVNIRVCTFLDHGVTVGFLWDAIKAWVRRDVC</sequence>
<keyword evidence="2" id="KW-1185">Reference proteome</keyword>
<evidence type="ECO:0000313" key="2">
    <source>
        <dbReference type="Proteomes" id="UP000223506"/>
    </source>
</evidence>
<reference evidence="1 2" key="1">
    <citation type="submission" date="2017-08" db="EMBL/GenBank/DDBJ databases">
        <authorList>
            <person name="Lee J.T."/>
            <person name="Rodriguez B.O."/>
            <person name="Araradian C.A."/>
            <person name="Abele A.N."/>
            <person name="Bradvica D."/>
            <person name="Santopoalo S.R."/>
            <person name="Estandian L.G."/>
            <person name="Nelson W.B."/>
            <person name="Goodwin E.C."/>
            <person name="Reddi K."/>
            <person name="Moberg-Parker J."/>
            <person name="Garlena R.A."/>
            <person name="Russell D.A."/>
            <person name="Pope W.H."/>
            <person name="Jacobs-Sera D."/>
            <person name="Hendrix R.W."/>
            <person name="Hatfull G.F."/>
        </authorList>
    </citation>
    <scope>NUCLEOTIDE SEQUENCE [LARGE SCALE GENOMIC DNA]</scope>
</reference>
<protein>
    <submittedName>
        <fullName evidence="1">Uncharacterized protein</fullName>
    </submittedName>
</protein>
<organism evidence="1 2">
    <name type="scientific">Mycobacterium phage Emma</name>
    <dbReference type="NCBI Taxonomy" id="2027893"/>
    <lineage>
        <taxon>Viruses</taxon>
        <taxon>Duplodnaviria</taxon>
        <taxon>Heunggongvirae</taxon>
        <taxon>Uroviricota</taxon>
        <taxon>Caudoviricetes</taxon>
        <taxon>Gracegardnervirinae</taxon>
        <taxon>Cheoctovirus</taxon>
        <taxon>Cheoctovirus emma</taxon>
    </lineage>
</organism>
<name>A0A249XMP1_9CAUD</name>
<accession>A0A249XMP1</accession>
<evidence type="ECO:0000313" key="1">
    <source>
        <dbReference type="EMBL" id="ASZ72995.1"/>
    </source>
</evidence>
<dbReference type="EMBL" id="MF668270">
    <property type="protein sequence ID" value="ASZ72995.1"/>
    <property type="molecule type" value="Genomic_DNA"/>
</dbReference>
<proteinExistence type="predicted"/>
<dbReference type="Proteomes" id="UP000223506">
    <property type="component" value="Segment"/>
</dbReference>